<dbReference type="eggNOG" id="COG1414">
    <property type="taxonomic scope" value="Bacteria"/>
</dbReference>
<dbReference type="InterPro" id="IPR036388">
    <property type="entry name" value="WH-like_DNA-bd_sf"/>
</dbReference>
<dbReference type="Pfam" id="PF01614">
    <property type="entry name" value="IclR_C"/>
    <property type="match status" value="1"/>
</dbReference>
<feature type="domain" description="IclR-ED" evidence="5">
    <location>
        <begin position="81"/>
        <end position="271"/>
    </location>
</feature>
<evidence type="ECO:0000256" key="2">
    <source>
        <dbReference type="ARBA" id="ARBA00023125"/>
    </source>
</evidence>
<dbReference type="STRING" id="521096.Tpau_1507"/>
<dbReference type="GO" id="GO:0003700">
    <property type="term" value="F:DNA-binding transcription factor activity"/>
    <property type="evidence" value="ECO:0007669"/>
    <property type="project" value="TreeGrafter"/>
</dbReference>
<dbReference type="InterPro" id="IPR036390">
    <property type="entry name" value="WH_DNA-bd_sf"/>
</dbReference>
<proteinExistence type="predicted"/>
<dbReference type="PROSITE" id="PS51077">
    <property type="entry name" value="HTH_ICLR"/>
    <property type="match status" value="1"/>
</dbReference>
<sequence length="276" mass="29892">MKKVRVDSRPTDRPTYAIASVDNALRLLLILRDVGALRVSTAATELGVADSTAHRLLNMLVFRGFAVQGPDKQYMPGPALGVPPASSGWLRALDAIARPHLDELATATGETANLVVRVGTHIRFVYSAEGHRLLRIGDRRGHVMDAGISAAGQILLLDCAEDELRDLYLDPSTRTRDRQNSTPVTPPLTDVEFSELLTRLAAVRRSDFAVNLERTEHGVAAFGAAIRTPQGRILAAATLTMPTVRYRENLHDGTLSKLITAARAISTDLAGFGEVQ</sequence>
<reference evidence="6 7" key="2">
    <citation type="journal article" date="2011" name="Stand. Genomic Sci.">
        <title>Complete genome sequence of Tsukamurella paurometabola type strain (no. 33).</title>
        <authorList>
            <person name="Munk A.C."/>
            <person name="Lapidus A."/>
            <person name="Lucas S."/>
            <person name="Nolan M."/>
            <person name="Tice H."/>
            <person name="Cheng J.F."/>
            <person name="Del Rio T.G."/>
            <person name="Goodwin L."/>
            <person name="Pitluck S."/>
            <person name="Liolios K."/>
            <person name="Huntemann M."/>
            <person name="Ivanova N."/>
            <person name="Mavromatis K."/>
            <person name="Mikhailova N."/>
            <person name="Pati A."/>
            <person name="Chen A."/>
            <person name="Palaniappan K."/>
            <person name="Tapia R."/>
            <person name="Han C."/>
            <person name="Land M."/>
            <person name="Hauser L."/>
            <person name="Chang Y.J."/>
            <person name="Jeffries C.D."/>
            <person name="Brettin T."/>
            <person name="Yasawong M."/>
            <person name="Brambilla E.M."/>
            <person name="Rohde M."/>
            <person name="Sikorski J."/>
            <person name="Goker M."/>
            <person name="Detter J.C."/>
            <person name="Woyke T."/>
            <person name="Bristow J."/>
            <person name="Eisen J.A."/>
            <person name="Markowitz V."/>
            <person name="Hugenholtz P."/>
            <person name="Kyrpides N.C."/>
            <person name="Klenk H.P."/>
        </authorList>
    </citation>
    <scope>NUCLEOTIDE SEQUENCE [LARGE SCALE GENOMIC DNA]</scope>
    <source>
        <strain evidence="7">ATCC 8368 / DSM 20162 / CCUG 35730 / CIP 100753 / JCM 10117 / KCTC 9821 / NBRC 16120 / NCIMB 702349 / NCTC 13040</strain>
    </source>
</reference>
<dbReference type="InterPro" id="IPR014757">
    <property type="entry name" value="Tscrpt_reg_IclR_C"/>
</dbReference>
<evidence type="ECO:0000313" key="6">
    <source>
        <dbReference type="EMBL" id="ADG78131.1"/>
    </source>
</evidence>
<dbReference type="RefSeq" id="WP_013126163.1">
    <property type="nucleotide sequence ID" value="NC_014158.1"/>
</dbReference>
<dbReference type="SMART" id="SM00346">
    <property type="entry name" value="HTH_ICLR"/>
    <property type="match status" value="1"/>
</dbReference>
<dbReference type="InterPro" id="IPR050707">
    <property type="entry name" value="HTH_MetabolicPath_Reg"/>
</dbReference>
<evidence type="ECO:0000256" key="1">
    <source>
        <dbReference type="ARBA" id="ARBA00023015"/>
    </source>
</evidence>
<dbReference type="GO" id="GO:0045892">
    <property type="term" value="P:negative regulation of DNA-templated transcription"/>
    <property type="evidence" value="ECO:0007669"/>
    <property type="project" value="TreeGrafter"/>
</dbReference>
<dbReference type="AlphaFoldDB" id="D5UXN9"/>
<dbReference type="Pfam" id="PF09339">
    <property type="entry name" value="HTH_IclR"/>
    <property type="match status" value="1"/>
</dbReference>
<keyword evidence="2" id="KW-0238">DNA-binding</keyword>
<reference evidence="7" key="1">
    <citation type="submission" date="2010-03" db="EMBL/GenBank/DDBJ databases">
        <title>The complete chromosome of Tsukamurella paurometabola DSM 20162.</title>
        <authorList>
            <consortium name="US DOE Joint Genome Institute (JGI-PGF)"/>
            <person name="Lucas S."/>
            <person name="Copeland A."/>
            <person name="Lapidus A."/>
            <person name="Glavina del Rio T."/>
            <person name="Dalin E."/>
            <person name="Tice H."/>
            <person name="Bruce D."/>
            <person name="Goodwin L."/>
            <person name="Pitluck S."/>
            <person name="Kyrpides N."/>
            <person name="Mavromatis K."/>
            <person name="Ivanova N."/>
            <person name="Mikhailova N."/>
            <person name="Munk A.C."/>
            <person name="Brettin T."/>
            <person name="Detter J.C."/>
            <person name="Tapia R."/>
            <person name="Han C."/>
            <person name="Larimer F."/>
            <person name="Land M."/>
            <person name="Hauser L."/>
            <person name="Markowitz V."/>
            <person name="Cheng J.-F."/>
            <person name="Hugenholtz P."/>
            <person name="Woyke T."/>
            <person name="Wu D."/>
            <person name="Jando M."/>
            <person name="Brambilla E."/>
            <person name="Klenk H.-P."/>
            <person name="Eisen J.A."/>
        </authorList>
    </citation>
    <scope>NUCLEOTIDE SEQUENCE [LARGE SCALE GENOMIC DNA]</scope>
    <source>
        <strain evidence="7">ATCC 8368 / DSM 20162 / CCUG 35730 / CIP 100753 / JCM 10117 / KCTC 9821 / NBRC 16120 / NCIMB 702349 / NCTC 13040</strain>
    </source>
</reference>
<dbReference type="Gene3D" id="3.30.450.40">
    <property type="match status" value="1"/>
</dbReference>
<gene>
    <name evidence="6" type="ordered locus">Tpau_1507</name>
</gene>
<keyword evidence="7" id="KW-1185">Reference proteome</keyword>
<feature type="domain" description="HTH iclR-type" evidence="4">
    <location>
        <begin position="18"/>
        <end position="78"/>
    </location>
</feature>
<accession>D5UXN9</accession>
<dbReference type="KEGG" id="tpr:Tpau_1507"/>
<dbReference type="EMBL" id="CP001966">
    <property type="protein sequence ID" value="ADG78131.1"/>
    <property type="molecule type" value="Genomic_DNA"/>
</dbReference>
<dbReference type="SUPFAM" id="SSF55781">
    <property type="entry name" value="GAF domain-like"/>
    <property type="match status" value="1"/>
</dbReference>
<organism evidence="6 7">
    <name type="scientific">Tsukamurella paurometabola (strain ATCC 8368 / DSM 20162 / CCUG 35730 / CIP 100753 / JCM 10117 / KCTC 9821 / NBRC 16120 / NCIMB 702349 / NCTC 13040)</name>
    <name type="common">Corynebacterium paurometabolum</name>
    <dbReference type="NCBI Taxonomy" id="521096"/>
    <lineage>
        <taxon>Bacteria</taxon>
        <taxon>Bacillati</taxon>
        <taxon>Actinomycetota</taxon>
        <taxon>Actinomycetes</taxon>
        <taxon>Mycobacteriales</taxon>
        <taxon>Tsukamurellaceae</taxon>
        <taxon>Tsukamurella</taxon>
    </lineage>
</organism>
<keyword evidence="1" id="KW-0805">Transcription regulation</keyword>
<dbReference type="HOGENOM" id="CLU_062618_6_4_11"/>
<dbReference type="Gene3D" id="1.10.10.10">
    <property type="entry name" value="Winged helix-like DNA-binding domain superfamily/Winged helix DNA-binding domain"/>
    <property type="match status" value="1"/>
</dbReference>
<dbReference type="PANTHER" id="PTHR30136:SF24">
    <property type="entry name" value="HTH-TYPE TRANSCRIPTIONAL REPRESSOR ALLR"/>
    <property type="match status" value="1"/>
</dbReference>
<dbReference type="Proteomes" id="UP000001213">
    <property type="component" value="Chromosome"/>
</dbReference>
<dbReference type="SUPFAM" id="SSF46785">
    <property type="entry name" value="Winged helix' DNA-binding domain"/>
    <property type="match status" value="1"/>
</dbReference>
<protein>
    <submittedName>
        <fullName evidence="6">Transcriptional regulator, IclR family</fullName>
    </submittedName>
</protein>
<evidence type="ECO:0000256" key="3">
    <source>
        <dbReference type="ARBA" id="ARBA00023163"/>
    </source>
</evidence>
<evidence type="ECO:0000259" key="5">
    <source>
        <dbReference type="PROSITE" id="PS51078"/>
    </source>
</evidence>
<evidence type="ECO:0000313" key="7">
    <source>
        <dbReference type="Proteomes" id="UP000001213"/>
    </source>
</evidence>
<dbReference type="InterPro" id="IPR029016">
    <property type="entry name" value="GAF-like_dom_sf"/>
</dbReference>
<dbReference type="InterPro" id="IPR005471">
    <property type="entry name" value="Tscrpt_reg_IclR_N"/>
</dbReference>
<dbReference type="PROSITE" id="PS51078">
    <property type="entry name" value="ICLR_ED"/>
    <property type="match status" value="1"/>
</dbReference>
<name>D5UXN9_TSUPD</name>
<dbReference type="PANTHER" id="PTHR30136">
    <property type="entry name" value="HELIX-TURN-HELIX TRANSCRIPTIONAL REGULATOR, ICLR FAMILY"/>
    <property type="match status" value="1"/>
</dbReference>
<evidence type="ECO:0000259" key="4">
    <source>
        <dbReference type="PROSITE" id="PS51077"/>
    </source>
</evidence>
<keyword evidence="3" id="KW-0804">Transcription</keyword>
<dbReference type="GO" id="GO:0003677">
    <property type="term" value="F:DNA binding"/>
    <property type="evidence" value="ECO:0007669"/>
    <property type="project" value="UniProtKB-KW"/>
</dbReference>